<accession>A0A1A9N328</accession>
<dbReference type="EMBL" id="LXKA01000342">
    <property type="protein sequence ID" value="OAJ55310.1"/>
    <property type="molecule type" value="Genomic_DNA"/>
</dbReference>
<dbReference type="Proteomes" id="UP000078116">
    <property type="component" value="Unassembled WGS sequence"/>
</dbReference>
<dbReference type="Gene3D" id="3.40.50.300">
    <property type="entry name" value="P-loop containing nucleotide triphosphate hydrolases"/>
    <property type="match status" value="1"/>
</dbReference>
<evidence type="ECO:0000313" key="2">
    <source>
        <dbReference type="EMBL" id="OAJ55310.1"/>
    </source>
</evidence>
<dbReference type="GO" id="GO:0016887">
    <property type="term" value="F:ATP hydrolysis activity"/>
    <property type="evidence" value="ECO:0007669"/>
    <property type="project" value="InterPro"/>
</dbReference>
<dbReference type="AlphaFoldDB" id="A0A1A9N328"/>
<dbReference type="STRING" id="1462993.A6V36_36980"/>
<name>A0A1A9N328_9BURK</name>
<protein>
    <recommendedName>
        <fullName evidence="1">ORC1/DEAH AAA+ ATPase domain-containing protein</fullName>
    </recommendedName>
</protein>
<dbReference type="SUPFAM" id="SSF52540">
    <property type="entry name" value="P-loop containing nucleoside triphosphate hydrolases"/>
    <property type="match status" value="1"/>
</dbReference>
<gene>
    <name evidence="2" type="ORF">A6V37_33045</name>
</gene>
<dbReference type="InterPro" id="IPR049945">
    <property type="entry name" value="AAA_22"/>
</dbReference>
<dbReference type="Pfam" id="PF13401">
    <property type="entry name" value="AAA_22"/>
    <property type="match status" value="1"/>
</dbReference>
<proteinExistence type="predicted"/>
<feature type="domain" description="ORC1/DEAH AAA+ ATPase" evidence="1">
    <location>
        <begin position="46"/>
        <end position="177"/>
    </location>
</feature>
<evidence type="ECO:0000313" key="3">
    <source>
        <dbReference type="Proteomes" id="UP000078116"/>
    </source>
</evidence>
<dbReference type="InterPro" id="IPR027417">
    <property type="entry name" value="P-loop_NTPase"/>
</dbReference>
<dbReference type="OrthoDB" id="8903747at2"/>
<organism evidence="2 3">
    <name type="scientific">Paraburkholderia ginsengiterrae</name>
    <dbReference type="NCBI Taxonomy" id="1462993"/>
    <lineage>
        <taxon>Bacteria</taxon>
        <taxon>Pseudomonadati</taxon>
        <taxon>Pseudomonadota</taxon>
        <taxon>Betaproteobacteria</taxon>
        <taxon>Burkholderiales</taxon>
        <taxon>Burkholderiaceae</taxon>
        <taxon>Paraburkholderia</taxon>
    </lineage>
</organism>
<evidence type="ECO:0000259" key="1">
    <source>
        <dbReference type="Pfam" id="PF13401"/>
    </source>
</evidence>
<comment type="caution">
    <text evidence="2">The sequence shown here is derived from an EMBL/GenBank/DDBJ whole genome shotgun (WGS) entry which is preliminary data.</text>
</comment>
<sequence length="330" mass="38102">MLPSTTRPLAPDDHPLLNRSYMVPTPSIGSMYMCILRCIRRGVSGALIYGHTRWGKTYAIRYCVRLLRDELPRTAIFHLGMPQNPSRSESLFFGMLLAAARHERPDSGTALQRRLRLYNRLAEIVERASGKSLVVFVDEAQRLELEHYEWLRDVQDEMERRGIRMYTFLVGQPSILNRKTSFKQNTDTSQIVSRFMIEEMRFEGFRSAADLEVSLCAYDESIFPEGSDWTFTRFFLQRAYDAGFRLGKHSELVWDVFSEAHRHARFDFTMEIPMEYLARAVEIALGENIEHDASGFVLSRALWAHAVRESDYVAALDDLRIVFVDDNPGA</sequence>
<reference evidence="2 3" key="1">
    <citation type="submission" date="2016-04" db="EMBL/GenBank/DDBJ databases">
        <title>Reclassification of Paraburkholderia panaciterrae (Farh et al. 2015) Dobritsa &amp; Samadpour 2016 as a later homotypic synonym of Paraburkholderia ginsengiterrae (Farh et al. 2015) Dobritsa &amp; Samadpour 2016.</title>
        <authorList>
            <person name="Dobritsa A.P."/>
            <person name="Kutumbaka K."/>
            <person name="Samadpour M."/>
        </authorList>
    </citation>
    <scope>NUCLEOTIDE SEQUENCE [LARGE SCALE GENOMIC DNA]</scope>
    <source>
        <strain evidence="2 3">DCY85</strain>
    </source>
</reference>